<reference evidence="1" key="2">
    <citation type="submission" date="2020-09" db="EMBL/GenBank/DDBJ databases">
        <authorList>
            <person name="Sun Q."/>
            <person name="Kim S."/>
        </authorList>
    </citation>
    <scope>NUCLEOTIDE SEQUENCE</scope>
    <source>
        <strain evidence="1">KCTC 12719</strain>
    </source>
</reference>
<proteinExistence type="predicted"/>
<dbReference type="AlphaFoldDB" id="A0A918S834"/>
<keyword evidence="2" id="KW-1185">Reference proteome</keyword>
<gene>
    <name evidence="1" type="ORF">GCM10007103_03860</name>
</gene>
<evidence type="ECO:0000313" key="2">
    <source>
        <dbReference type="Proteomes" id="UP000610456"/>
    </source>
</evidence>
<comment type="caution">
    <text evidence="1">The sequence shown here is derived from an EMBL/GenBank/DDBJ whole genome shotgun (WGS) entry which is preliminary data.</text>
</comment>
<sequence>MTPACPLCGETGNLFFESPGMEFNKCDNCFGIYASPSFLPDAKTEIDRYQTHNNDVNDIHYQNFISPIVTSVLKDFSTEAHTGLDYGAGTGPVITKKLRDCNFEIFPYDPFFSDDKELLERKYNFIVCCEVMEHFHHPEKEFKRLKDLLLPGGKLYCMTHLYAREIDFPGWYYKNDPTHVFIYQKETLDYIVQKLGFSGVEINKRLIIFSSQERKTNS</sequence>
<dbReference type="GO" id="GO:0032259">
    <property type="term" value="P:methylation"/>
    <property type="evidence" value="ECO:0007669"/>
    <property type="project" value="UniProtKB-KW"/>
</dbReference>
<accession>A0A918S834</accession>
<organism evidence="1 2">
    <name type="scientific">Salinimicrobium marinum</name>
    <dbReference type="NCBI Taxonomy" id="680283"/>
    <lineage>
        <taxon>Bacteria</taxon>
        <taxon>Pseudomonadati</taxon>
        <taxon>Bacteroidota</taxon>
        <taxon>Flavobacteriia</taxon>
        <taxon>Flavobacteriales</taxon>
        <taxon>Flavobacteriaceae</taxon>
        <taxon>Salinimicrobium</taxon>
    </lineage>
</organism>
<dbReference type="InterPro" id="IPR029063">
    <property type="entry name" value="SAM-dependent_MTases_sf"/>
</dbReference>
<keyword evidence="1" id="KW-0808">Transferase</keyword>
<dbReference type="CDD" id="cd02440">
    <property type="entry name" value="AdoMet_MTases"/>
    <property type="match status" value="1"/>
</dbReference>
<evidence type="ECO:0000313" key="1">
    <source>
        <dbReference type="EMBL" id="GHA25835.1"/>
    </source>
</evidence>
<dbReference type="Gene3D" id="3.40.50.150">
    <property type="entry name" value="Vaccinia Virus protein VP39"/>
    <property type="match status" value="1"/>
</dbReference>
<keyword evidence="1" id="KW-0489">Methyltransferase</keyword>
<dbReference type="RefSeq" id="WP_189602944.1">
    <property type="nucleotide sequence ID" value="NZ_BMXB01000001.1"/>
</dbReference>
<reference evidence="1" key="1">
    <citation type="journal article" date="2014" name="Int. J. Syst. Evol. Microbiol.">
        <title>Complete genome sequence of Corynebacterium casei LMG S-19264T (=DSM 44701T), isolated from a smear-ripened cheese.</title>
        <authorList>
            <consortium name="US DOE Joint Genome Institute (JGI-PGF)"/>
            <person name="Walter F."/>
            <person name="Albersmeier A."/>
            <person name="Kalinowski J."/>
            <person name="Ruckert C."/>
        </authorList>
    </citation>
    <scope>NUCLEOTIDE SEQUENCE</scope>
    <source>
        <strain evidence="1">KCTC 12719</strain>
    </source>
</reference>
<dbReference type="Proteomes" id="UP000610456">
    <property type="component" value="Unassembled WGS sequence"/>
</dbReference>
<dbReference type="Pfam" id="PF13489">
    <property type="entry name" value="Methyltransf_23"/>
    <property type="match status" value="1"/>
</dbReference>
<dbReference type="SUPFAM" id="SSF53335">
    <property type="entry name" value="S-adenosyl-L-methionine-dependent methyltransferases"/>
    <property type="match status" value="1"/>
</dbReference>
<dbReference type="EMBL" id="BMXB01000001">
    <property type="protein sequence ID" value="GHA25835.1"/>
    <property type="molecule type" value="Genomic_DNA"/>
</dbReference>
<name>A0A918S834_9FLAO</name>
<protein>
    <submittedName>
        <fullName evidence="1">Methyltransferase</fullName>
    </submittedName>
</protein>
<dbReference type="GO" id="GO:0008168">
    <property type="term" value="F:methyltransferase activity"/>
    <property type="evidence" value="ECO:0007669"/>
    <property type="project" value="UniProtKB-KW"/>
</dbReference>